<organism evidence="2 3">
    <name type="scientific">Echinicola pacifica</name>
    <dbReference type="NCBI Taxonomy" id="346377"/>
    <lineage>
        <taxon>Bacteria</taxon>
        <taxon>Pseudomonadati</taxon>
        <taxon>Bacteroidota</taxon>
        <taxon>Cytophagia</taxon>
        <taxon>Cytophagales</taxon>
        <taxon>Cyclobacteriaceae</taxon>
        <taxon>Echinicola</taxon>
    </lineage>
</organism>
<dbReference type="RefSeq" id="WP_018475300.1">
    <property type="nucleotide sequence ID" value="NZ_BMWX01000005.1"/>
</dbReference>
<dbReference type="PANTHER" id="PTHR37804:SF1">
    <property type="entry name" value="CDAA REGULATORY PROTEIN CDAR"/>
    <property type="match status" value="1"/>
</dbReference>
<keyword evidence="1" id="KW-1133">Transmembrane helix</keyword>
<comment type="caution">
    <text evidence="2">The sequence shown here is derived from an EMBL/GenBank/DDBJ whole genome shotgun (WGS) entry which is preliminary data.</text>
</comment>
<proteinExistence type="predicted"/>
<evidence type="ECO:0000256" key="1">
    <source>
        <dbReference type="SAM" id="Phobius"/>
    </source>
</evidence>
<dbReference type="AlphaFoldDB" id="A0A918Q4W9"/>
<dbReference type="Gene3D" id="2.170.120.40">
    <property type="entry name" value="YbbR-like domain"/>
    <property type="match status" value="1"/>
</dbReference>
<sequence>MKRFQKYFGNFKKKKTSDIKVVVLCVIAATTFWVLNALNKDNYVTVVNYPIAFQYNAQEYMAIEELPSEVRIEINGNGWDLFRKYFNVNVSPFIIELSNPDEQNFLPSTAFRRSLNEVLSPTDLVSILTDTLKFEINKIITAQVDLELDTTSFEVAAHHKLVGPISLSPQTVEVKGPSSKIKQLGSSLFISLEGTKIDEDYNQYVPIVLPEVQKKYLSISPQTVNINFEVIAFLEGNKRLKLQKKHFPKDVHLDNEINSVLLKYRVDERRVEDLKDLELEGILDYRNRNKKDSTVSIEINNLPEYIESISMEPKVFRLVYE</sequence>
<dbReference type="Proteomes" id="UP000619457">
    <property type="component" value="Unassembled WGS sequence"/>
</dbReference>
<accession>A0A918Q4W9</accession>
<dbReference type="PANTHER" id="PTHR37804">
    <property type="entry name" value="CDAA REGULATORY PROTEIN CDAR"/>
    <property type="match status" value="1"/>
</dbReference>
<protein>
    <recommendedName>
        <fullName evidence="4">YbbR-like protein</fullName>
    </recommendedName>
</protein>
<gene>
    <name evidence="2" type="ORF">GCM10007049_29460</name>
</gene>
<dbReference type="Pfam" id="PF07949">
    <property type="entry name" value="YbbR"/>
    <property type="match status" value="1"/>
</dbReference>
<evidence type="ECO:0000313" key="2">
    <source>
        <dbReference type="EMBL" id="GGZ34227.1"/>
    </source>
</evidence>
<keyword evidence="1" id="KW-0812">Transmembrane</keyword>
<name>A0A918Q4W9_9BACT</name>
<keyword evidence="1" id="KW-0472">Membrane</keyword>
<evidence type="ECO:0008006" key="4">
    <source>
        <dbReference type="Google" id="ProtNLM"/>
    </source>
</evidence>
<dbReference type="InterPro" id="IPR012505">
    <property type="entry name" value="YbbR"/>
</dbReference>
<evidence type="ECO:0000313" key="3">
    <source>
        <dbReference type="Proteomes" id="UP000619457"/>
    </source>
</evidence>
<keyword evidence="3" id="KW-1185">Reference proteome</keyword>
<dbReference type="EMBL" id="BMWX01000005">
    <property type="protein sequence ID" value="GGZ34227.1"/>
    <property type="molecule type" value="Genomic_DNA"/>
</dbReference>
<reference evidence="2" key="2">
    <citation type="submission" date="2020-09" db="EMBL/GenBank/DDBJ databases">
        <authorList>
            <person name="Sun Q."/>
            <person name="Kim S."/>
        </authorList>
    </citation>
    <scope>NUCLEOTIDE SEQUENCE</scope>
    <source>
        <strain evidence="2">KCTC 12368</strain>
    </source>
</reference>
<feature type="transmembrane region" description="Helical" evidence="1">
    <location>
        <begin position="21"/>
        <end position="38"/>
    </location>
</feature>
<reference evidence="2" key="1">
    <citation type="journal article" date="2014" name="Int. J. Syst. Evol. Microbiol.">
        <title>Complete genome sequence of Corynebacterium casei LMG S-19264T (=DSM 44701T), isolated from a smear-ripened cheese.</title>
        <authorList>
            <consortium name="US DOE Joint Genome Institute (JGI-PGF)"/>
            <person name="Walter F."/>
            <person name="Albersmeier A."/>
            <person name="Kalinowski J."/>
            <person name="Ruckert C."/>
        </authorList>
    </citation>
    <scope>NUCLEOTIDE SEQUENCE</scope>
    <source>
        <strain evidence="2">KCTC 12368</strain>
    </source>
</reference>
<dbReference type="InterPro" id="IPR053154">
    <property type="entry name" value="c-di-AMP_regulator"/>
</dbReference>